<gene>
    <name evidence="2" type="ordered locus">CD196_0857</name>
</gene>
<feature type="transmembrane region" description="Helical" evidence="1">
    <location>
        <begin position="131"/>
        <end position="151"/>
    </location>
</feature>
<dbReference type="Pfam" id="PF06695">
    <property type="entry name" value="Sm_multidrug_ex"/>
    <property type="match status" value="1"/>
</dbReference>
<evidence type="ECO:0000256" key="1">
    <source>
        <dbReference type="SAM" id="Phobius"/>
    </source>
</evidence>
<protein>
    <submittedName>
        <fullName evidence="2">Membrane protein</fullName>
    </submittedName>
</protein>
<proteinExistence type="predicted"/>
<dbReference type="KEGG" id="cdc:CD196_0857"/>
<feature type="transmembrane region" description="Helical" evidence="1">
    <location>
        <begin position="41"/>
        <end position="66"/>
    </location>
</feature>
<dbReference type="EMBL" id="FN538970">
    <property type="protein sequence ID" value="CBA61637.1"/>
    <property type="molecule type" value="Genomic_DNA"/>
</dbReference>
<evidence type="ECO:0000313" key="3">
    <source>
        <dbReference type="Proteomes" id="UP000002068"/>
    </source>
</evidence>
<keyword evidence="1" id="KW-1133">Transmembrane helix</keyword>
<accession>A0A0H3N539</accession>
<dbReference type="Proteomes" id="UP000002068">
    <property type="component" value="Chromosome"/>
</dbReference>
<dbReference type="AlphaFoldDB" id="A0A0H3N539"/>
<dbReference type="PANTHER" id="PTHR36007">
    <property type="entry name" value="TRANSPORT PROTEIN-RELATED"/>
    <property type="match status" value="1"/>
</dbReference>
<organism evidence="2 3">
    <name type="scientific">Clostridioides difficile (strain CD196)</name>
    <name type="common">Peptoclostridium difficile</name>
    <dbReference type="NCBI Taxonomy" id="645462"/>
    <lineage>
        <taxon>Bacteria</taxon>
        <taxon>Bacillati</taxon>
        <taxon>Bacillota</taxon>
        <taxon>Clostridia</taxon>
        <taxon>Peptostreptococcales</taxon>
        <taxon>Peptostreptococcaceae</taxon>
        <taxon>Clostridioides</taxon>
    </lineage>
</organism>
<reference evidence="2 3" key="1">
    <citation type="journal article" date="2009" name="Genome Biol.">
        <title>Comparative genome and phenotypic analysis of Clostridium difficile 027 strains provides insight into the evolution of a hypervirulent bacterium.</title>
        <authorList>
            <person name="Stabler R.A."/>
            <person name="He M."/>
            <person name="Dawson L."/>
            <person name="Martin M."/>
            <person name="Valiente E."/>
            <person name="Corton C."/>
            <person name="Lawley T.D."/>
            <person name="Sebaihia M."/>
            <person name="Quail M.A."/>
            <person name="Rose G."/>
            <person name="Gerding D.N."/>
            <person name="Gibert M."/>
            <person name="Popoff M.R."/>
            <person name="Parkhill J."/>
            <person name="Dougan G."/>
            <person name="Wren B.W."/>
        </authorList>
    </citation>
    <scope>NUCLEOTIDE SEQUENCE [LARGE SCALE GENOMIC DNA]</scope>
    <source>
        <strain evidence="2 3">CD196</strain>
    </source>
</reference>
<feature type="transmembrane region" description="Helical" evidence="1">
    <location>
        <begin position="12"/>
        <end position="35"/>
    </location>
</feature>
<dbReference type="InterPro" id="IPR009577">
    <property type="entry name" value="Sm_multidrug_ex"/>
</dbReference>
<keyword evidence="1" id="KW-0812">Transmembrane</keyword>
<dbReference type="HOGENOM" id="CLU_075669_1_0_9"/>
<dbReference type="PANTHER" id="PTHR36007:SF2">
    <property type="entry name" value="TRANSPORT PROTEIN-RELATED"/>
    <property type="match status" value="1"/>
</dbReference>
<keyword evidence="1" id="KW-0472">Membrane</keyword>
<evidence type="ECO:0000313" key="2">
    <source>
        <dbReference type="EMBL" id="CBA61637.1"/>
    </source>
</evidence>
<name>A0A0H3N539_CLODC</name>
<feature type="transmembrane region" description="Helical" evidence="1">
    <location>
        <begin position="93"/>
        <end position="111"/>
    </location>
</feature>
<sequence length="154" mass="16679">MSLRIGGNSLGYLHILILSMVPVTELRGAIPIGIAMGLNPIWVYVFSVIGSTLVSIPLILTFRHVLQFLRGKKLFKGIADVIDRKINSRMKKLKSVSIIGIILFVGIPLPTTGTWTASAIASILKMRIKDAFMGVFLGNLLSGVIVSALSLHII</sequence>